<dbReference type="Gene3D" id="3.30.420.40">
    <property type="match status" value="2"/>
</dbReference>
<evidence type="ECO:0000259" key="3">
    <source>
        <dbReference type="Pfam" id="PF16861"/>
    </source>
</evidence>
<organism evidence="4">
    <name type="scientific">Bellilinea caldifistulae</name>
    <dbReference type="NCBI Taxonomy" id="360411"/>
    <lineage>
        <taxon>Bacteria</taxon>
        <taxon>Bacillati</taxon>
        <taxon>Chloroflexota</taxon>
        <taxon>Anaerolineae</taxon>
        <taxon>Anaerolineales</taxon>
        <taxon>Anaerolineaceae</taxon>
        <taxon>Bellilinea</taxon>
    </lineage>
</organism>
<accession>A0A7C4L0T7</accession>
<feature type="domain" description="Carbamoyltransferase C-terminal" evidence="3">
    <location>
        <begin position="380"/>
        <end position="549"/>
    </location>
</feature>
<dbReference type="InterPro" id="IPR003696">
    <property type="entry name" value="Carbtransf_dom"/>
</dbReference>
<evidence type="ECO:0000313" key="4">
    <source>
        <dbReference type="EMBL" id="HGS88436.1"/>
    </source>
</evidence>
<dbReference type="CDD" id="cd24098">
    <property type="entry name" value="ASKHA_NBD_TobZ_N"/>
    <property type="match status" value="1"/>
</dbReference>
<reference evidence="4" key="1">
    <citation type="journal article" date="2020" name="mSystems">
        <title>Genome- and Community-Level Interaction Insights into Carbon Utilization and Element Cycling Functions of Hydrothermarchaeota in Hydrothermal Sediment.</title>
        <authorList>
            <person name="Zhou Z."/>
            <person name="Liu Y."/>
            <person name="Xu W."/>
            <person name="Pan J."/>
            <person name="Luo Z.H."/>
            <person name="Li M."/>
        </authorList>
    </citation>
    <scope>NUCLEOTIDE SEQUENCE [LARGE SCALE GENOMIC DNA]</scope>
    <source>
        <strain evidence="4">SpSt-556</strain>
    </source>
</reference>
<dbReference type="Pfam" id="PF02543">
    <property type="entry name" value="Carbam_trans_N"/>
    <property type="match status" value="1"/>
</dbReference>
<dbReference type="AlphaFoldDB" id="A0A7C4L0T7"/>
<comment type="similarity">
    <text evidence="1">Belongs to the NodU/CmcH family.</text>
</comment>
<dbReference type="PANTHER" id="PTHR34847">
    <property type="entry name" value="NODULATION PROTEIN U"/>
    <property type="match status" value="1"/>
</dbReference>
<sequence>MLEGEIRRMIILGVTHPISWNNAACILVDGKLIAMVEEERLNRIKHAPRMAPVLAIDYCLNTVGITLKDVDYVAVGFDSVFKAALNNFDNEEFLFGLNQAVNWLWQGSKYEKQLPLQDFDRQRIIFVNHHTAHAASSFFSSGFKEANVISLDGSGGSESGVLGFAKGVEIEFYKRVSNRGSWGLIYEAITEKLGFRRHSGEGKVMGLAAYGTPDPKGLPFVDWEQEIPVIIPDKRKEFIASLPTRNKEEPLTQWHKDLAATLQYTLEKAVSRMAEYLYEKTGSKNLCLAGGTALNCSMNGKLAKLPFVENIFIQPAAHDAGSALGAALYVHAIKTGQRPDFAMEHAYWGPEFSNEEIEKELNNYPELKYYKSEDIYLETAQYLKEGKIIGWFQGRSEVGPRALGNRSILANPSLPEMKDKVNNFVKHREPWRPFAPSILEESIEKYVENPKPSPFMIMAFDTIPTVQKEIISAIHVDGTCRPQTVSKKTNPRYWKLIKQFEQLTGIPAVLNTSFNVDSQPIVNAPAEGIETFINCGIDVLVIGDYIAHKK</sequence>
<dbReference type="Gene3D" id="3.90.870.20">
    <property type="entry name" value="Carbamoyltransferase, C-terminal domain"/>
    <property type="match status" value="1"/>
</dbReference>
<dbReference type="InterPro" id="IPR038152">
    <property type="entry name" value="Carbam_trans_C_sf"/>
</dbReference>
<gene>
    <name evidence="4" type="ORF">ENT17_12600</name>
</gene>
<name>A0A7C4L0T7_9CHLR</name>
<dbReference type="EMBL" id="DSXR01000127">
    <property type="protein sequence ID" value="HGS88436.1"/>
    <property type="molecule type" value="Genomic_DNA"/>
</dbReference>
<dbReference type="Pfam" id="PF16861">
    <property type="entry name" value="Carbam_trans_C"/>
    <property type="match status" value="1"/>
</dbReference>
<dbReference type="PANTHER" id="PTHR34847:SF1">
    <property type="entry name" value="NODULATION PROTEIN U"/>
    <property type="match status" value="1"/>
</dbReference>
<proteinExistence type="inferred from homology"/>
<dbReference type="InterPro" id="IPR043129">
    <property type="entry name" value="ATPase_NBD"/>
</dbReference>
<protein>
    <submittedName>
        <fullName evidence="4">Nodulation protein</fullName>
    </submittedName>
</protein>
<dbReference type="InterPro" id="IPR051338">
    <property type="entry name" value="NodU/CmcH_Carbamoyltrnsfr"/>
</dbReference>
<evidence type="ECO:0000259" key="2">
    <source>
        <dbReference type="Pfam" id="PF02543"/>
    </source>
</evidence>
<evidence type="ECO:0000256" key="1">
    <source>
        <dbReference type="ARBA" id="ARBA00006129"/>
    </source>
</evidence>
<dbReference type="SUPFAM" id="SSF53067">
    <property type="entry name" value="Actin-like ATPase domain"/>
    <property type="match status" value="1"/>
</dbReference>
<feature type="domain" description="Carbamoyltransferase" evidence="2">
    <location>
        <begin position="12"/>
        <end position="328"/>
    </location>
</feature>
<comment type="caution">
    <text evidence="4">The sequence shown here is derived from an EMBL/GenBank/DDBJ whole genome shotgun (WGS) entry which is preliminary data.</text>
</comment>
<dbReference type="InterPro" id="IPR031730">
    <property type="entry name" value="Carbam_trans_C"/>
</dbReference>
<dbReference type="GO" id="GO:0003824">
    <property type="term" value="F:catalytic activity"/>
    <property type="evidence" value="ECO:0007669"/>
    <property type="project" value="InterPro"/>
</dbReference>